<proteinExistence type="predicted"/>
<evidence type="ECO:0000259" key="5">
    <source>
        <dbReference type="PROSITE" id="PS51038"/>
    </source>
</evidence>
<feature type="compositionally biased region" description="Polar residues" evidence="4">
    <location>
        <begin position="518"/>
        <end position="531"/>
    </location>
</feature>
<feature type="compositionally biased region" description="Polar residues" evidence="4">
    <location>
        <begin position="211"/>
        <end position="238"/>
    </location>
</feature>
<dbReference type="PANTHER" id="PTHR46548">
    <property type="entry name" value="BAH AND TFIIS DOMAIN-CONTAINING PROTEIN-RELATED"/>
    <property type="match status" value="1"/>
</dbReference>
<keyword evidence="2 3" id="KW-0539">Nucleus</keyword>
<dbReference type="CDD" id="cd00183">
    <property type="entry name" value="TFIIS_I"/>
    <property type="match status" value="1"/>
</dbReference>
<dbReference type="Gene3D" id="1.20.930.10">
    <property type="entry name" value="Conserved domain common to transcription factors TFIIS, elongin A, CRSP70"/>
    <property type="match status" value="1"/>
</dbReference>
<dbReference type="SMART" id="SM00439">
    <property type="entry name" value="BAH"/>
    <property type="match status" value="1"/>
</dbReference>
<keyword evidence="8" id="KW-1185">Reference proteome</keyword>
<evidence type="ECO:0000256" key="1">
    <source>
        <dbReference type="ARBA" id="ARBA00004123"/>
    </source>
</evidence>
<protein>
    <submittedName>
        <fullName evidence="7">Non-specific serine/threonine protein kinase</fullName>
        <ecNumber evidence="7">2.7.11.1</ecNumber>
    </submittedName>
</protein>
<evidence type="ECO:0000313" key="8">
    <source>
        <dbReference type="Proteomes" id="UP001567538"/>
    </source>
</evidence>
<feature type="region of interest" description="Disordered" evidence="4">
    <location>
        <begin position="201"/>
        <end position="268"/>
    </location>
</feature>
<feature type="compositionally biased region" description="Basic and acidic residues" evidence="4">
    <location>
        <begin position="902"/>
        <end position="927"/>
    </location>
</feature>
<name>A0ABD1H4B0_SALDI</name>
<dbReference type="GO" id="GO:0004674">
    <property type="term" value="F:protein serine/threonine kinase activity"/>
    <property type="evidence" value="ECO:0007669"/>
    <property type="project" value="UniProtKB-KW"/>
</dbReference>
<dbReference type="EMBL" id="JBEAFC010000007">
    <property type="protein sequence ID" value="KAL1551257.1"/>
    <property type="molecule type" value="Genomic_DNA"/>
</dbReference>
<feature type="compositionally biased region" description="Polar residues" evidence="4">
    <location>
        <begin position="1250"/>
        <end position="1263"/>
    </location>
</feature>
<feature type="compositionally biased region" description="Low complexity" evidence="4">
    <location>
        <begin position="546"/>
        <end position="559"/>
    </location>
</feature>
<organism evidence="7 8">
    <name type="scientific">Salvia divinorum</name>
    <name type="common">Maria pastora</name>
    <name type="synonym">Diviner's sage</name>
    <dbReference type="NCBI Taxonomy" id="28513"/>
    <lineage>
        <taxon>Eukaryota</taxon>
        <taxon>Viridiplantae</taxon>
        <taxon>Streptophyta</taxon>
        <taxon>Embryophyta</taxon>
        <taxon>Tracheophyta</taxon>
        <taxon>Spermatophyta</taxon>
        <taxon>Magnoliopsida</taxon>
        <taxon>eudicotyledons</taxon>
        <taxon>Gunneridae</taxon>
        <taxon>Pentapetalae</taxon>
        <taxon>asterids</taxon>
        <taxon>lamiids</taxon>
        <taxon>Lamiales</taxon>
        <taxon>Lamiaceae</taxon>
        <taxon>Nepetoideae</taxon>
        <taxon>Mentheae</taxon>
        <taxon>Salviinae</taxon>
        <taxon>Salvia</taxon>
        <taxon>Salvia subgen. Calosphace</taxon>
    </lineage>
</organism>
<feature type="domain" description="BAH" evidence="5">
    <location>
        <begin position="61"/>
        <end position="176"/>
    </location>
</feature>
<feature type="region of interest" description="Disordered" evidence="4">
    <location>
        <begin position="444"/>
        <end position="624"/>
    </location>
</feature>
<dbReference type="SUPFAM" id="SSF47676">
    <property type="entry name" value="Conserved domain common to transcription factors TFIIS, elongin A, CRSP70"/>
    <property type="match status" value="1"/>
</dbReference>
<dbReference type="InterPro" id="IPR035441">
    <property type="entry name" value="TFIIS/LEDGF_dom_sf"/>
</dbReference>
<evidence type="ECO:0000256" key="4">
    <source>
        <dbReference type="SAM" id="MobiDB-lite"/>
    </source>
</evidence>
<keyword evidence="7" id="KW-0418">Kinase</keyword>
<dbReference type="InterPro" id="IPR017923">
    <property type="entry name" value="TFIIS_N"/>
</dbReference>
<dbReference type="GO" id="GO:0005634">
    <property type="term" value="C:nucleus"/>
    <property type="evidence" value="ECO:0007669"/>
    <property type="project" value="UniProtKB-SubCell"/>
</dbReference>
<accession>A0ABD1H4B0</accession>
<keyword evidence="7" id="KW-0808">Transferase</keyword>
<dbReference type="InterPro" id="IPR043151">
    <property type="entry name" value="BAH_sf"/>
</dbReference>
<comment type="caution">
    <text evidence="7">The sequence shown here is derived from an EMBL/GenBank/DDBJ whole genome shotgun (WGS) entry which is preliminary data.</text>
</comment>
<reference evidence="7 8" key="1">
    <citation type="submission" date="2024-06" db="EMBL/GenBank/DDBJ databases">
        <title>A chromosome level genome sequence of Diviner's sage (Salvia divinorum).</title>
        <authorList>
            <person name="Ford S.A."/>
            <person name="Ro D.-K."/>
            <person name="Ness R.W."/>
            <person name="Phillips M.A."/>
        </authorList>
    </citation>
    <scope>NUCLEOTIDE SEQUENCE [LARGE SCALE GENOMIC DNA]</scope>
    <source>
        <strain evidence="7">SAF-2024a</strain>
        <tissue evidence="7">Leaf</tissue>
    </source>
</reference>
<dbReference type="InterPro" id="IPR001025">
    <property type="entry name" value="BAH_dom"/>
</dbReference>
<evidence type="ECO:0000256" key="3">
    <source>
        <dbReference type="PROSITE-ProRule" id="PRU00649"/>
    </source>
</evidence>
<dbReference type="PROSITE" id="PS51319">
    <property type="entry name" value="TFIIS_N"/>
    <property type="match status" value="1"/>
</dbReference>
<feature type="compositionally biased region" description="Polar residues" evidence="4">
    <location>
        <begin position="470"/>
        <end position="496"/>
    </location>
</feature>
<dbReference type="SMART" id="SM00509">
    <property type="entry name" value="TFS2N"/>
    <property type="match status" value="1"/>
</dbReference>
<feature type="region of interest" description="Disordered" evidence="4">
    <location>
        <begin position="1104"/>
        <end position="1158"/>
    </location>
</feature>
<feature type="compositionally biased region" description="Low complexity" evidence="4">
    <location>
        <begin position="1135"/>
        <end position="1147"/>
    </location>
</feature>
<comment type="subcellular location">
    <subcellularLocation>
        <location evidence="1 3">Nucleus</location>
    </subcellularLocation>
</comment>
<evidence type="ECO:0000256" key="2">
    <source>
        <dbReference type="ARBA" id="ARBA00023242"/>
    </source>
</evidence>
<feature type="compositionally biased region" description="Polar residues" evidence="4">
    <location>
        <begin position="566"/>
        <end position="582"/>
    </location>
</feature>
<feature type="compositionally biased region" description="Basic and acidic residues" evidence="4">
    <location>
        <begin position="246"/>
        <end position="266"/>
    </location>
</feature>
<feature type="region of interest" description="Disordered" evidence="4">
    <location>
        <begin position="650"/>
        <end position="693"/>
    </location>
</feature>
<feature type="region of interest" description="Disordered" evidence="4">
    <location>
        <begin position="872"/>
        <end position="941"/>
    </location>
</feature>
<dbReference type="Pfam" id="PF01426">
    <property type="entry name" value="BAH"/>
    <property type="match status" value="1"/>
</dbReference>
<feature type="domain" description="TFIIS N-terminal" evidence="6">
    <location>
        <begin position="354"/>
        <end position="440"/>
    </location>
</feature>
<feature type="region of interest" description="Disordered" evidence="4">
    <location>
        <begin position="1"/>
        <end position="47"/>
    </location>
</feature>
<dbReference type="PANTHER" id="PTHR46548:SF1">
    <property type="entry name" value="BAH AND TFIIS DOMAIN-CONTAINING PROTEIN-RELATED"/>
    <property type="match status" value="1"/>
</dbReference>
<feature type="region of interest" description="Disordered" evidence="4">
    <location>
        <begin position="1237"/>
        <end position="1266"/>
    </location>
</feature>
<evidence type="ECO:0000313" key="7">
    <source>
        <dbReference type="EMBL" id="KAL1551257.1"/>
    </source>
</evidence>
<dbReference type="Gene3D" id="2.30.30.490">
    <property type="match status" value="1"/>
</dbReference>
<feature type="compositionally biased region" description="Basic and acidic residues" evidence="4">
    <location>
        <begin position="1"/>
        <end position="13"/>
    </location>
</feature>
<gene>
    <name evidence="7" type="ORF">AAHA92_19122</name>
</gene>
<dbReference type="Proteomes" id="UP001567538">
    <property type="component" value="Unassembled WGS sequence"/>
</dbReference>
<feature type="region of interest" description="Disordered" evidence="4">
    <location>
        <begin position="1606"/>
        <end position="1631"/>
    </location>
</feature>
<dbReference type="Pfam" id="PF08711">
    <property type="entry name" value="Med26"/>
    <property type="match status" value="1"/>
</dbReference>
<dbReference type="PROSITE" id="PS51038">
    <property type="entry name" value="BAH"/>
    <property type="match status" value="1"/>
</dbReference>
<keyword evidence="7" id="KW-0723">Serine/threonine-protein kinase</keyword>
<dbReference type="EC" id="2.7.11.1" evidence="7"/>
<sequence>MHGTVKRDSESCKSLRRSNSQHMRPVLPSATTETAAGDNHSPIASSIKTSTTGDSFFKDGRKITVGDCALFKPPKSSPPSIGLIRWLAFDKEKKLKLGVNWLYRSSELKLGKGHLLDTAPNEIFYSFHKDETSAAYLLHPCKVAFLPKGVELPVGTAAFVCRRAYDISNKRLWWLTDQDCFNEQQEEVDQLLFKTKTEMHVTLQPGGRSPKQVNGPTSTSQLKSASDDGQNNGNSFHSQARGKKRERGDHAADPVKRERSSSRIDDGDLVQLKTESSLKNEIARITEKGGVVDFEGVDKLVQLMQLDEMDRKIDLVNGMERKIDLASRSMLTSVMASTEKDGCLNRFVQLKGLSILDEWLQDIQKGKVVDCTNPKDCDKYVEEFLLVLLSALDKLPVNLHALQMCNIGRSVNHLRTHKNVEIQRKARSLVDTWKKRVEAEMNMIDAKSTQATDAWPSKSRLPEASHGGRKTSSGSDTAMKSSISQNSAVKTTSVRSSHGESIIKYASSSPGAVKHATSFASGKDNQPNASVGGSADAPQIREDRSSSSNQSHSYGQSVSVKDDTKSFTSGLATVNKTSSSSARNRKLSGSPRVSACGSQKENSSSKISSAHNNSALEKLSQSSLTNERVVEGHKNEGSSHKLIVKIPNRVRSPAHGMNEGSLEDPTLMSSRASSPVLMNESEQSDHASKEKSHTHRCIVAAGTNAWQNNDPKVEFDGKESSGSPAVLSGEEQGMASEDSKRIVEGLPTNQLNSEKLHKSSFSPMNALVESCAKYSEAASSLSIEDDVGMNLLASVAAGEMSKSDVISPADSMERSAHVDEEVCVGDEAKSESTPEECSLVVQKQFSESDCDGKKQAIAPVEFSGDRKCVASHSSEGIDAGDQVNEIGSTNIDLRSSIDDDLESTRKPNEKMGNGDDTSEGVHKEKAAMDNGSTSSLNCRNDRGDVLVPEEEHSDLSRVGECKPLVQVAGSKPKPIDQDESGKVLNDGLNRTDAEQKLTAATVKSGVAETANCEKLHQAESNRILLPEADDAEKVGELNYGTANSSASKSGRLNIDKEVEKDAADGSHTMSDLCSTSHGLNCHHKEDNVENQVIPNHISVPESRCSDAAENEAQGEADLTRSKSVSIQPEEANDYAPSGSGTASPASGETDPGTKLKFDLNEGFCADDGKYGESITSTSSGPATVQLINSLPFSVKSIPSGHSTSITVAAAAKGSFVPPQDLLKSRVELGWKGSAATSAFRPAEPRKVHETSSTSTTLSCPDVSTTKHERTPLDIDLNVPDERVLEEMTSQGSTLATGLVLSSSCVALLNEPSDSLRAHGCGGLDLDLNTVDANDAGHCSASSNPKGKASALHAKHLGSLHVGRDFDLNNGPLVDDGSAEEFPFINQLVNGGTSQLPSAGLRTNSPVMGSFSSWFPSGNSYSTMAIPSMLPERGEQPFSVFPPGATQRTFEPTGIAPFNREVFRGSVLSSSPAVPYPSSPFQLPVFPYGTSIPLPSATFSVGAASYADSSAARPFASPVNSQYLGPFGSVTSPFQRPFMVTFPGISNNSMLESNRQWSRQGLDLNSGPGALESEVREELLPLSSVQRAVSTSQGLVEEQARMFSISGGILKRKEPDGDWDNESSRRKQFSWQ</sequence>
<dbReference type="InterPro" id="IPR003617">
    <property type="entry name" value="TFIIS/CRSP70_N_sub"/>
</dbReference>
<evidence type="ECO:0000259" key="6">
    <source>
        <dbReference type="PROSITE" id="PS51319"/>
    </source>
</evidence>
<feature type="compositionally biased region" description="Low complexity" evidence="4">
    <location>
        <begin position="598"/>
        <end position="614"/>
    </location>
</feature>